<gene>
    <name evidence="2" type="ORF">WISP_29744</name>
</gene>
<keyword evidence="3" id="KW-1185">Reference proteome</keyword>
<accession>A0ABQ9DRC5</accession>
<feature type="compositionally biased region" description="Low complexity" evidence="1">
    <location>
        <begin position="15"/>
        <end position="30"/>
    </location>
</feature>
<evidence type="ECO:0000313" key="3">
    <source>
        <dbReference type="Proteomes" id="UP001145742"/>
    </source>
</evidence>
<feature type="region of interest" description="Disordered" evidence="1">
    <location>
        <begin position="65"/>
        <end position="135"/>
    </location>
</feature>
<name>A0ABQ9DRC5_9PASS</name>
<proteinExistence type="predicted"/>
<comment type="caution">
    <text evidence="2">The sequence shown here is derived from an EMBL/GenBank/DDBJ whole genome shotgun (WGS) entry which is preliminary data.</text>
</comment>
<protein>
    <submittedName>
        <fullName evidence="2">Uncharacterized protein</fullName>
    </submittedName>
</protein>
<evidence type="ECO:0000313" key="2">
    <source>
        <dbReference type="EMBL" id="KAJ7424245.1"/>
    </source>
</evidence>
<evidence type="ECO:0000256" key="1">
    <source>
        <dbReference type="SAM" id="MobiDB-lite"/>
    </source>
</evidence>
<dbReference type="EMBL" id="WHWB01032728">
    <property type="protein sequence ID" value="KAJ7424245.1"/>
    <property type="molecule type" value="Genomic_DNA"/>
</dbReference>
<organism evidence="2 3">
    <name type="scientific">Willisornis vidua</name>
    <name type="common">Xingu scale-backed antbird</name>
    <dbReference type="NCBI Taxonomy" id="1566151"/>
    <lineage>
        <taxon>Eukaryota</taxon>
        <taxon>Metazoa</taxon>
        <taxon>Chordata</taxon>
        <taxon>Craniata</taxon>
        <taxon>Vertebrata</taxon>
        <taxon>Euteleostomi</taxon>
        <taxon>Archelosauria</taxon>
        <taxon>Archosauria</taxon>
        <taxon>Dinosauria</taxon>
        <taxon>Saurischia</taxon>
        <taxon>Theropoda</taxon>
        <taxon>Coelurosauria</taxon>
        <taxon>Aves</taxon>
        <taxon>Neognathae</taxon>
        <taxon>Neoaves</taxon>
        <taxon>Telluraves</taxon>
        <taxon>Australaves</taxon>
        <taxon>Passeriformes</taxon>
        <taxon>Thamnophilidae</taxon>
        <taxon>Willisornis</taxon>
    </lineage>
</organism>
<reference evidence="2" key="1">
    <citation type="submission" date="2019-10" db="EMBL/GenBank/DDBJ databases">
        <authorList>
            <person name="Soares A.E.R."/>
            <person name="Aleixo A."/>
            <person name="Schneider P."/>
            <person name="Miyaki C.Y."/>
            <person name="Schneider M.P."/>
            <person name="Mello C."/>
            <person name="Vasconcelos A.T.R."/>
        </authorList>
    </citation>
    <scope>NUCLEOTIDE SEQUENCE</scope>
    <source>
        <tissue evidence="2">Muscle</tissue>
    </source>
</reference>
<feature type="region of interest" description="Disordered" evidence="1">
    <location>
        <begin position="1"/>
        <end position="39"/>
    </location>
</feature>
<sequence>MESNTELQGQKALCSDGFGSTSSSSSSYGKGNRDGGTSMAAKVASPSLLISLCCINGYGPSSTPAAVEGLSWGVPSSPEPQLSPPDVQHSPPDVQHSPPDVQHSSPDVQLSPPDVQLSPPDVLLPKPESRASPDVTAYTPIPLCCPVPTRDQGGHWA</sequence>
<dbReference type="Proteomes" id="UP001145742">
    <property type="component" value="Unassembled WGS sequence"/>
</dbReference>